<gene>
    <name evidence="10" type="ORF">IM725_10220</name>
</gene>
<keyword evidence="7 8" id="KW-0472">Membrane</keyword>
<evidence type="ECO:0000256" key="8">
    <source>
        <dbReference type="SAM" id="Phobius"/>
    </source>
</evidence>
<comment type="caution">
    <text evidence="10">The sequence shown here is derived from an EMBL/GenBank/DDBJ whole genome shotgun (WGS) entry which is preliminary data.</text>
</comment>
<evidence type="ECO:0000256" key="4">
    <source>
        <dbReference type="ARBA" id="ARBA00022679"/>
    </source>
</evidence>
<keyword evidence="4" id="KW-0808">Transferase</keyword>
<comment type="subcellular location">
    <subcellularLocation>
        <location evidence="1">Cell membrane</location>
        <topology evidence="1">Multi-pass membrane protein</topology>
    </subcellularLocation>
</comment>
<feature type="transmembrane region" description="Helical" evidence="8">
    <location>
        <begin position="249"/>
        <end position="276"/>
    </location>
</feature>
<feature type="domain" description="Glycosyltransferase RgtA/B/C/D-like" evidence="9">
    <location>
        <begin position="66"/>
        <end position="226"/>
    </location>
</feature>
<dbReference type="Pfam" id="PF13231">
    <property type="entry name" value="PMT_2"/>
    <property type="match status" value="1"/>
</dbReference>
<keyword evidence="6 8" id="KW-1133">Transmembrane helix</keyword>
<feature type="transmembrane region" description="Helical" evidence="8">
    <location>
        <begin position="322"/>
        <end position="340"/>
    </location>
</feature>
<dbReference type="InterPro" id="IPR038731">
    <property type="entry name" value="RgtA/B/C-like"/>
</dbReference>
<proteinExistence type="predicted"/>
<evidence type="ECO:0000256" key="3">
    <source>
        <dbReference type="ARBA" id="ARBA00022676"/>
    </source>
</evidence>
<accession>A0ABR9SF20</accession>
<feature type="transmembrane region" description="Helical" evidence="8">
    <location>
        <begin position="347"/>
        <end position="367"/>
    </location>
</feature>
<feature type="transmembrane region" description="Helical" evidence="8">
    <location>
        <begin position="111"/>
        <end position="130"/>
    </location>
</feature>
<keyword evidence="2" id="KW-1003">Cell membrane</keyword>
<protein>
    <submittedName>
        <fullName evidence="10">Glycosyltransferase family 39 protein</fullName>
    </submittedName>
</protein>
<feature type="transmembrane region" description="Helical" evidence="8">
    <location>
        <begin position="296"/>
        <end position="316"/>
    </location>
</feature>
<dbReference type="EMBL" id="JADDOJ010000035">
    <property type="protein sequence ID" value="MBE7940945.1"/>
    <property type="molecule type" value="Genomic_DNA"/>
</dbReference>
<dbReference type="InterPro" id="IPR050297">
    <property type="entry name" value="LipidA_mod_glycosyltrf_83"/>
</dbReference>
<dbReference type="RefSeq" id="WP_193780485.1">
    <property type="nucleotide sequence ID" value="NZ_JADDOJ010000035.1"/>
</dbReference>
<evidence type="ECO:0000256" key="1">
    <source>
        <dbReference type="ARBA" id="ARBA00004651"/>
    </source>
</evidence>
<feature type="transmembrane region" description="Helical" evidence="8">
    <location>
        <begin position="85"/>
        <end position="105"/>
    </location>
</feature>
<evidence type="ECO:0000256" key="5">
    <source>
        <dbReference type="ARBA" id="ARBA00022692"/>
    </source>
</evidence>
<evidence type="ECO:0000313" key="11">
    <source>
        <dbReference type="Proteomes" id="UP000715965"/>
    </source>
</evidence>
<keyword evidence="5 8" id="KW-0812">Transmembrane</keyword>
<evidence type="ECO:0000259" key="9">
    <source>
        <dbReference type="Pfam" id="PF13231"/>
    </source>
</evidence>
<organism evidence="10 11">
    <name type="scientific">Ramlibacter aquaticus</name>
    <dbReference type="NCBI Taxonomy" id="2780094"/>
    <lineage>
        <taxon>Bacteria</taxon>
        <taxon>Pseudomonadati</taxon>
        <taxon>Pseudomonadota</taxon>
        <taxon>Betaproteobacteria</taxon>
        <taxon>Burkholderiales</taxon>
        <taxon>Comamonadaceae</taxon>
        <taxon>Ramlibacter</taxon>
    </lineage>
</organism>
<feature type="transmembrane region" description="Helical" evidence="8">
    <location>
        <begin position="142"/>
        <end position="160"/>
    </location>
</feature>
<sequence length="501" mass="53844">MPGTTHAIPAAAATGSTASDLGWAPLAAIAVIWLWIAVACAINPGQFADSIEQFNWAHSMEWGYWKHPPLTTWLFGGLALFTRDAWWTPYLAAALCNAGIVWFMWKLALRLVTPQAAALAILMLPLHHVFSWRAQIYNHNTTLLLTVSAFTWAAVRAVQTGRRRDWVLAGVLAGFALLAKYQAAVAIAAVAAGAWRVGALRERRNLAHAAAAALAGVLVFMPHVGWAAAHGWPTLHYVEGSAPVLAPALRLHALTAFFATQVGMMGMMLLACALLAFLPGTPRPAAGEPPAHAPRWIWTLILVSAAVLVLVVLVGGVKPAKYWGVGTLQFVPLLLAMLVAHRSRVNAIAVTLAISAVSTLGSVAYYVHQSEPDAPAPHSADRLMPASRLAEAVLRDWRAHSACPLRYVIGDGFTAGLVSAYSGQYPQVLEDIDFDKSPWIDRAQLREDGAVLVTSPQPLLPLGAQAGAMEVPHARKQHGTAWVQWTIVPPQHDCQPQIAGR</sequence>
<evidence type="ECO:0000313" key="10">
    <source>
        <dbReference type="EMBL" id="MBE7940945.1"/>
    </source>
</evidence>
<name>A0ABR9SF20_9BURK</name>
<feature type="transmembrane region" description="Helical" evidence="8">
    <location>
        <begin position="23"/>
        <end position="42"/>
    </location>
</feature>
<feature type="transmembrane region" description="Helical" evidence="8">
    <location>
        <begin position="206"/>
        <end position="229"/>
    </location>
</feature>
<evidence type="ECO:0000256" key="7">
    <source>
        <dbReference type="ARBA" id="ARBA00023136"/>
    </source>
</evidence>
<evidence type="ECO:0000256" key="2">
    <source>
        <dbReference type="ARBA" id="ARBA00022475"/>
    </source>
</evidence>
<reference evidence="10 11" key="1">
    <citation type="submission" date="2020-10" db="EMBL/GenBank/DDBJ databases">
        <title>Draft genome of Ramlibacter aquaticus LMG 30558.</title>
        <authorList>
            <person name="Props R."/>
        </authorList>
    </citation>
    <scope>NUCLEOTIDE SEQUENCE [LARGE SCALE GENOMIC DNA]</scope>
    <source>
        <strain evidence="10 11">LMG 30558</strain>
    </source>
</reference>
<keyword evidence="11" id="KW-1185">Reference proteome</keyword>
<dbReference type="PANTHER" id="PTHR33908:SF9">
    <property type="entry name" value="BLL5595 PROTEIN"/>
    <property type="match status" value="1"/>
</dbReference>
<feature type="transmembrane region" description="Helical" evidence="8">
    <location>
        <begin position="166"/>
        <end position="194"/>
    </location>
</feature>
<evidence type="ECO:0000256" key="6">
    <source>
        <dbReference type="ARBA" id="ARBA00022989"/>
    </source>
</evidence>
<keyword evidence="3" id="KW-0328">Glycosyltransferase</keyword>
<dbReference type="PANTHER" id="PTHR33908">
    <property type="entry name" value="MANNOSYLTRANSFERASE YKCB-RELATED"/>
    <property type="match status" value="1"/>
</dbReference>
<dbReference type="Proteomes" id="UP000715965">
    <property type="component" value="Unassembled WGS sequence"/>
</dbReference>